<keyword evidence="1" id="KW-0812">Transmembrane</keyword>
<protein>
    <submittedName>
        <fullName evidence="2">Uncharacterized protein</fullName>
    </submittedName>
</protein>
<dbReference type="OrthoDB" id="10529417at2759"/>
<keyword evidence="3" id="KW-1185">Reference proteome</keyword>
<evidence type="ECO:0000313" key="3">
    <source>
        <dbReference type="Proteomes" id="UP000689195"/>
    </source>
</evidence>
<keyword evidence="1" id="KW-0472">Membrane</keyword>
<dbReference type="EMBL" id="CAJJDO010000011">
    <property type="protein sequence ID" value="CAD8142448.1"/>
    <property type="molecule type" value="Genomic_DNA"/>
</dbReference>
<gene>
    <name evidence="2" type="ORF">PPENT_87.1.T0110147</name>
</gene>
<evidence type="ECO:0000313" key="2">
    <source>
        <dbReference type="EMBL" id="CAD8142448.1"/>
    </source>
</evidence>
<keyword evidence="1" id="KW-1133">Transmembrane helix</keyword>
<proteinExistence type="predicted"/>
<dbReference type="Proteomes" id="UP000689195">
    <property type="component" value="Unassembled WGS sequence"/>
</dbReference>
<organism evidence="2 3">
    <name type="scientific">Paramecium pentaurelia</name>
    <dbReference type="NCBI Taxonomy" id="43138"/>
    <lineage>
        <taxon>Eukaryota</taxon>
        <taxon>Sar</taxon>
        <taxon>Alveolata</taxon>
        <taxon>Ciliophora</taxon>
        <taxon>Intramacronucleata</taxon>
        <taxon>Oligohymenophorea</taxon>
        <taxon>Peniculida</taxon>
        <taxon>Parameciidae</taxon>
        <taxon>Paramecium</taxon>
    </lineage>
</organism>
<evidence type="ECO:0000256" key="1">
    <source>
        <dbReference type="SAM" id="Phobius"/>
    </source>
</evidence>
<accession>A0A8S1SRE0</accession>
<dbReference type="AlphaFoldDB" id="A0A8S1SRE0"/>
<name>A0A8S1SRE0_9CILI</name>
<comment type="caution">
    <text evidence="2">The sequence shown here is derived from an EMBL/GenBank/DDBJ whole genome shotgun (WGS) entry which is preliminary data.</text>
</comment>
<reference evidence="2" key="1">
    <citation type="submission" date="2021-01" db="EMBL/GenBank/DDBJ databases">
        <authorList>
            <consortium name="Genoscope - CEA"/>
            <person name="William W."/>
        </authorList>
    </citation>
    <scope>NUCLEOTIDE SEQUENCE</scope>
</reference>
<sequence length="108" mass="12764">MQNYAILIFTLLSFVLVKLIIVKLKIKKRVKNLKHPIEQARRFIKGKSEKQLIQKMQQFPGIIKFNRQKALKIQQQPNCCNEKAIVDIIEYIAILIGILDLKKEDRQY</sequence>
<feature type="transmembrane region" description="Helical" evidence="1">
    <location>
        <begin position="6"/>
        <end position="24"/>
    </location>
</feature>